<keyword evidence="1" id="KW-1133">Transmembrane helix</keyword>
<keyword evidence="1" id="KW-0812">Transmembrane</keyword>
<dbReference type="AlphaFoldDB" id="A0A3B0MBU2"/>
<sequence length="71" mass="8483" precursor="true">MCWWRRLQIDYFLLFMLMTIMLASFFPCQGKVKIVFQHLTIIAIALLFFSMAQNFHARLFLPVSVIGDYIY</sequence>
<proteinExistence type="predicted"/>
<evidence type="ECO:0000313" key="2">
    <source>
        <dbReference type="EMBL" id="SSW95137.1"/>
    </source>
</evidence>
<gene>
    <name evidence="2" type="ORF">ARTV_0878</name>
</gene>
<feature type="transmembrane region" description="Helical" evidence="1">
    <location>
        <begin position="34"/>
        <end position="52"/>
    </location>
</feature>
<accession>A0A3B0MBU2</accession>
<feature type="transmembrane region" description="Helical" evidence="1">
    <location>
        <begin position="12"/>
        <end position="28"/>
    </location>
</feature>
<protein>
    <submittedName>
        <fullName evidence="2">Uncharacterized protein</fullName>
    </submittedName>
</protein>
<organism evidence="2">
    <name type="scientific">Arsenophonus endosymbiont of Trialeurodes vaporariorum</name>
    <dbReference type="NCBI Taxonomy" id="235567"/>
    <lineage>
        <taxon>Bacteria</taxon>
        <taxon>Pseudomonadati</taxon>
        <taxon>Pseudomonadota</taxon>
        <taxon>Gammaproteobacteria</taxon>
        <taxon>Enterobacterales</taxon>
        <taxon>Morganellaceae</taxon>
        <taxon>Arsenophonus</taxon>
    </lineage>
</organism>
<evidence type="ECO:0000256" key="1">
    <source>
        <dbReference type="SAM" id="Phobius"/>
    </source>
</evidence>
<name>A0A3B0MBU2_9GAMM</name>
<reference evidence="2" key="1">
    <citation type="submission" date="2018-04" db="EMBL/GenBank/DDBJ databases">
        <authorList>
            <person name="Go L.Y."/>
            <person name="Mitchell J.A."/>
        </authorList>
    </citation>
    <scope>NUCLEOTIDE SEQUENCE</scope>
    <source>
        <strain evidence="2">ARTV</strain>
    </source>
</reference>
<dbReference type="EMBL" id="UFQR01000003">
    <property type="protein sequence ID" value="SSW95137.1"/>
    <property type="molecule type" value="Genomic_DNA"/>
</dbReference>
<keyword evidence="1" id="KW-0472">Membrane</keyword>